<gene>
    <name evidence="1" type="ORF">LMG27174_01453</name>
</gene>
<organism evidence="1 2">
    <name type="scientific">Paraburkholderia rhynchosiae</name>
    <dbReference type="NCBI Taxonomy" id="487049"/>
    <lineage>
        <taxon>Bacteria</taxon>
        <taxon>Pseudomonadati</taxon>
        <taxon>Pseudomonadota</taxon>
        <taxon>Betaproteobacteria</taxon>
        <taxon>Burkholderiales</taxon>
        <taxon>Burkholderiaceae</taxon>
        <taxon>Paraburkholderia</taxon>
    </lineage>
</organism>
<evidence type="ECO:0008006" key="3">
    <source>
        <dbReference type="Google" id="ProtNLM"/>
    </source>
</evidence>
<dbReference type="Proteomes" id="UP000494205">
    <property type="component" value="Unassembled WGS sequence"/>
</dbReference>
<dbReference type="SUPFAM" id="SSF53850">
    <property type="entry name" value="Periplasmic binding protein-like II"/>
    <property type="match status" value="1"/>
</dbReference>
<name>A0A6J5A7R5_9BURK</name>
<proteinExistence type="predicted"/>
<reference evidence="1 2" key="1">
    <citation type="submission" date="2020-04" db="EMBL/GenBank/DDBJ databases">
        <authorList>
            <person name="De Canck E."/>
        </authorList>
    </citation>
    <scope>NUCLEOTIDE SEQUENCE [LARGE SCALE GENOMIC DNA]</scope>
    <source>
        <strain evidence="1 2">LMG 27174</strain>
    </source>
</reference>
<evidence type="ECO:0000313" key="2">
    <source>
        <dbReference type="Proteomes" id="UP000494205"/>
    </source>
</evidence>
<dbReference type="EMBL" id="CADIJZ010000004">
    <property type="protein sequence ID" value="CAB3656824.1"/>
    <property type="molecule type" value="Genomic_DNA"/>
</dbReference>
<dbReference type="AlphaFoldDB" id="A0A6J5A7R5"/>
<dbReference type="Gene3D" id="3.40.190.10">
    <property type="entry name" value="Periplasmic binding protein-like II"/>
    <property type="match status" value="2"/>
</dbReference>
<evidence type="ECO:0000313" key="1">
    <source>
        <dbReference type="EMBL" id="CAB3656824.1"/>
    </source>
</evidence>
<sequence length="76" mass="8184">MSLETAALGLGIALESLMLASVRIREGALVPVFADSHSVEVGAHHLVYPPQNAELPRVARFIAWIEREIGHGDRAA</sequence>
<protein>
    <recommendedName>
        <fullName evidence="3">LysR substrate-binding domain-containing protein</fullName>
    </recommendedName>
</protein>
<accession>A0A6J5A7R5</accession>